<dbReference type="PANTHER" id="PTHR21573:SF0">
    <property type="entry name" value="ER MEMBRANE PROTEIN COMPLEX SUBUNIT 1"/>
    <property type="match status" value="1"/>
</dbReference>
<dbReference type="VEuPathDB" id="VectorBase:MDOMA2_007847"/>
<evidence type="ECO:0000256" key="7">
    <source>
        <dbReference type="ARBA" id="ARBA00022824"/>
    </source>
</evidence>
<evidence type="ECO:0000259" key="13">
    <source>
        <dbReference type="Pfam" id="PF07774"/>
    </source>
</evidence>
<name>A0A9J7DHL7_MUSDO</name>
<evidence type="ECO:0000256" key="11">
    <source>
        <dbReference type="SAM" id="Phobius"/>
    </source>
</evidence>
<evidence type="ECO:0000256" key="4">
    <source>
        <dbReference type="ARBA" id="ARBA00020824"/>
    </source>
</evidence>
<dbReference type="GeneID" id="101892101"/>
<dbReference type="InterPro" id="IPR058545">
    <property type="entry name" value="Beta-prop_EMC1_1st"/>
</dbReference>
<dbReference type="InterPro" id="IPR015943">
    <property type="entry name" value="WD40/YVTN_repeat-like_dom_sf"/>
</dbReference>
<evidence type="ECO:0000256" key="12">
    <source>
        <dbReference type="SAM" id="SignalP"/>
    </source>
</evidence>
<keyword evidence="6 12" id="KW-0732">Signal</keyword>
<evidence type="ECO:0000256" key="8">
    <source>
        <dbReference type="ARBA" id="ARBA00022989"/>
    </source>
</evidence>
<evidence type="ECO:0000259" key="14">
    <source>
        <dbReference type="Pfam" id="PF25293"/>
    </source>
</evidence>
<evidence type="ECO:0000256" key="6">
    <source>
        <dbReference type="ARBA" id="ARBA00022729"/>
    </source>
</evidence>
<evidence type="ECO:0000256" key="9">
    <source>
        <dbReference type="ARBA" id="ARBA00023136"/>
    </source>
</evidence>
<evidence type="ECO:0000256" key="3">
    <source>
        <dbReference type="ARBA" id="ARBA00011276"/>
    </source>
</evidence>
<feature type="domain" description="ER membrane protein complex subunit 1 C-terminal" evidence="13">
    <location>
        <begin position="716"/>
        <end position="921"/>
    </location>
</feature>
<keyword evidence="15" id="KW-1185">Reference proteome</keyword>
<comment type="subcellular location">
    <subcellularLocation>
        <location evidence="1">Endoplasmic reticulum membrane</location>
        <topology evidence="1">Single-pass type I membrane protein</topology>
    </subcellularLocation>
</comment>
<feature type="domain" description="EMC1 first beta-propeller" evidence="14">
    <location>
        <begin position="29"/>
        <end position="158"/>
    </location>
</feature>
<proteinExistence type="inferred from homology"/>
<comment type="subunit">
    <text evidence="3">Component of the ER membrane protein complex (EMC).</text>
</comment>
<protein>
    <recommendedName>
        <fullName evidence="4">ER membrane protein complex subunit 1</fullName>
    </recommendedName>
</protein>
<reference evidence="16" key="1">
    <citation type="submission" date="2025-08" db="UniProtKB">
        <authorList>
            <consortium name="RefSeq"/>
        </authorList>
    </citation>
    <scope>IDENTIFICATION</scope>
    <source>
        <strain evidence="16">Aabys</strain>
        <tissue evidence="16">Whole body</tissue>
    </source>
</reference>
<dbReference type="AlphaFoldDB" id="A0A9J7DHL7"/>
<dbReference type="GO" id="GO:0034975">
    <property type="term" value="P:protein folding in endoplasmic reticulum"/>
    <property type="evidence" value="ECO:0007669"/>
    <property type="project" value="TreeGrafter"/>
</dbReference>
<dbReference type="RefSeq" id="XP_019892149.1">
    <property type="nucleotide sequence ID" value="XM_020036590.2"/>
</dbReference>
<dbReference type="InterPro" id="IPR026895">
    <property type="entry name" value="EMC1"/>
</dbReference>
<dbReference type="Proteomes" id="UP001652621">
    <property type="component" value="Unplaced"/>
</dbReference>
<dbReference type="Gene3D" id="2.130.10.10">
    <property type="entry name" value="YVTN repeat-like/Quinoprotein amine dehydrogenase"/>
    <property type="match status" value="1"/>
</dbReference>
<evidence type="ECO:0000256" key="10">
    <source>
        <dbReference type="ARBA" id="ARBA00023180"/>
    </source>
</evidence>
<evidence type="ECO:0000256" key="2">
    <source>
        <dbReference type="ARBA" id="ARBA00007904"/>
    </source>
</evidence>
<feature type="transmembrane region" description="Helical" evidence="11">
    <location>
        <begin position="889"/>
        <end position="908"/>
    </location>
</feature>
<feature type="chain" id="PRO_5039955665" description="ER membrane protein complex subunit 1" evidence="12">
    <location>
        <begin position="29"/>
        <end position="922"/>
    </location>
</feature>
<keyword evidence="10" id="KW-0325">Glycoprotein</keyword>
<dbReference type="Pfam" id="PF07774">
    <property type="entry name" value="EMC1_C"/>
    <property type="match status" value="1"/>
</dbReference>
<evidence type="ECO:0000313" key="16">
    <source>
        <dbReference type="RefSeq" id="XP_019892149.1"/>
    </source>
</evidence>
<dbReference type="InterPro" id="IPR011678">
    <property type="entry name" value="EMC1_C"/>
</dbReference>
<evidence type="ECO:0000313" key="15">
    <source>
        <dbReference type="Proteomes" id="UP001652621"/>
    </source>
</evidence>
<feature type="signal peptide" evidence="12">
    <location>
        <begin position="1"/>
        <end position="28"/>
    </location>
</feature>
<dbReference type="Pfam" id="PF25293">
    <property type="entry name" value="Beta-prop_EMC1_N"/>
    <property type="match status" value="1"/>
</dbReference>
<dbReference type="CTD" id="23065"/>
<keyword evidence="7" id="KW-0256">Endoplasmic reticulum</keyword>
<dbReference type="PANTHER" id="PTHR21573">
    <property type="entry name" value="ER MEMBRANE PROTEIN COMPLEX SUBUNIT 1"/>
    <property type="match status" value="1"/>
</dbReference>
<gene>
    <name evidence="16" type="primary">LOC101892101</name>
</gene>
<dbReference type="GO" id="GO:0072546">
    <property type="term" value="C:EMC complex"/>
    <property type="evidence" value="ECO:0007669"/>
    <property type="project" value="InterPro"/>
</dbReference>
<comment type="similarity">
    <text evidence="2">Belongs to the EMC1 family.</text>
</comment>
<sequence length="922" mass="101726">MNSMKKSWPNVLAAFLLVTTTIISSVNCLYEDQIKKFDWKTTQIGGVSQAYLELNGFQPRLLVSTRENVIASLCPKTGEVIWRQIFETGARGNIKLLQLSSAASAGDNTAAARPGSTSGFDLLTVQGHAPALVRGWNANTGNLEWEWSLMPIQVEKALSSMWFYRNAMLYHVLPVWKSHLEVTPYFASSGQATGNTAKITAPWISEEKCLLAGTYLACVEGSQLISLDLTANQPQVLTKALGEVSGKPLKAVEGLNGVVVVNGKLVSVKDDIKTCDSLRADSFTIGRFNNQNVIVTASIKDKNLVIDGYTLDTCQQVSELSHSLLYPEHYGPAQIKSFDCKVNRNSDGKGCLFIADTTDDSILAIQQSKFRWTRSEALANVIATEFIDLPLADSEGELENEMKGKAGEDPSLETDIVSAFMHRIGSQVMHFKSLLLHVVGLGAKPSATQKAGIVRDAFGLHKMLVVLTKSGKVFGIDNISGKQHWQLYLKNVEAFGNGEQMRLLIQRTSKHFPLQALCVVVAKDKFNGNGLLYRFNPITGQAAEGGLTQLNYKIKQLSLLPETDTDFVKGLLLVDANDKIQVYPENAKAKADGLYIYTANKAKSSLNGFHIKYENNKLTTIPLWNVDLSGHNGDHEIIAVASKNPIERVHSQGRVMPDRSVLYKYINPNLVAVFTQASDSIHKYLLNVYLIDVVSGSVVFSMMHRKVRPPLHVVHSENWLAYAHYNDKVRRTEITTIELYEGKTQANSTVWSSLSAPPMPLVERQTYIIPTLVTSMRETITERGITSKDVLIGTSSGSIVELPWALLDPRRPISSSSNGRDEGALPYVPELPLPTENMINYNQTIPRLNYIYTAPSGLESTCLVVSAGLDVFVTRISPSKTYDLLKEDFDYILISIVLVVLTTGSLVAKHLASRKSLKQAWK</sequence>
<evidence type="ECO:0000256" key="1">
    <source>
        <dbReference type="ARBA" id="ARBA00004115"/>
    </source>
</evidence>
<organism evidence="15 16">
    <name type="scientific">Musca domestica</name>
    <name type="common">House fly</name>
    <dbReference type="NCBI Taxonomy" id="7370"/>
    <lineage>
        <taxon>Eukaryota</taxon>
        <taxon>Metazoa</taxon>
        <taxon>Ecdysozoa</taxon>
        <taxon>Arthropoda</taxon>
        <taxon>Hexapoda</taxon>
        <taxon>Insecta</taxon>
        <taxon>Pterygota</taxon>
        <taxon>Neoptera</taxon>
        <taxon>Endopterygota</taxon>
        <taxon>Diptera</taxon>
        <taxon>Brachycera</taxon>
        <taxon>Muscomorpha</taxon>
        <taxon>Muscoidea</taxon>
        <taxon>Muscidae</taxon>
        <taxon>Musca</taxon>
    </lineage>
</organism>
<dbReference type="InterPro" id="IPR011047">
    <property type="entry name" value="Quinoprotein_ADH-like_sf"/>
</dbReference>
<accession>A0A9J7DHL7</accession>
<keyword evidence="8 11" id="KW-1133">Transmembrane helix</keyword>
<evidence type="ECO:0000256" key="5">
    <source>
        <dbReference type="ARBA" id="ARBA00022692"/>
    </source>
</evidence>
<keyword evidence="5 11" id="KW-0812">Transmembrane</keyword>
<dbReference type="SUPFAM" id="SSF50998">
    <property type="entry name" value="Quinoprotein alcohol dehydrogenase-like"/>
    <property type="match status" value="1"/>
</dbReference>
<dbReference type="OrthoDB" id="28092at2759"/>
<keyword evidence="9 11" id="KW-0472">Membrane</keyword>